<dbReference type="InterPro" id="IPR004199">
    <property type="entry name" value="B-gal_small/dom_5"/>
</dbReference>
<dbReference type="InterPro" id="IPR036156">
    <property type="entry name" value="Beta-gal/glucu_dom_sf"/>
</dbReference>
<dbReference type="Pfam" id="PF00703">
    <property type="entry name" value="Glyco_hydro_2"/>
    <property type="match status" value="1"/>
</dbReference>
<comment type="similarity">
    <text evidence="2 8">Belongs to the glycosyl hydrolase 2 family.</text>
</comment>
<dbReference type="EC" id="3.2.1.23" evidence="3 8"/>
<dbReference type="InterPro" id="IPR017853">
    <property type="entry name" value="GH"/>
</dbReference>
<dbReference type="SUPFAM" id="SSF49785">
    <property type="entry name" value="Galactose-binding domain-like"/>
    <property type="match status" value="1"/>
</dbReference>
<dbReference type="Pfam" id="PF02836">
    <property type="entry name" value="Glyco_hydro_2_C"/>
    <property type="match status" value="1"/>
</dbReference>
<dbReference type="RefSeq" id="WP_289214912.1">
    <property type="nucleotide sequence ID" value="NZ_JAPVRC010000002.1"/>
</dbReference>
<keyword evidence="11" id="KW-1185">Reference proteome</keyword>
<comment type="catalytic activity">
    <reaction evidence="1 8">
        <text>Hydrolysis of terminal non-reducing beta-D-galactose residues in beta-D-galactosides.</text>
        <dbReference type="EC" id="3.2.1.23"/>
    </reaction>
</comment>
<dbReference type="Pfam" id="PF02837">
    <property type="entry name" value="Glyco_hydro_2_N"/>
    <property type="match status" value="1"/>
</dbReference>
<evidence type="ECO:0000259" key="9">
    <source>
        <dbReference type="SMART" id="SM01038"/>
    </source>
</evidence>
<dbReference type="PROSITE" id="PS00719">
    <property type="entry name" value="GLYCOSYL_HYDROL_F2_1"/>
    <property type="match status" value="1"/>
</dbReference>
<comment type="caution">
    <text evidence="10">The sequence shown here is derived from an EMBL/GenBank/DDBJ whole genome shotgun (WGS) entry which is preliminary data.</text>
</comment>
<organism evidence="10 11">
    <name type="scientific">Halobacillus campisalis</name>
    <dbReference type="NCBI Taxonomy" id="435909"/>
    <lineage>
        <taxon>Bacteria</taxon>
        <taxon>Bacillati</taxon>
        <taxon>Bacillota</taxon>
        <taxon>Bacilli</taxon>
        <taxon>Bacillales</taxon>
        <taxon>Bacillaceae</taxon>
        <taxon>Halobacillus</taxon>
    </lineage>
</organism>
<proteinExistence type="inferred from homology"/>
<evidence type="ECO:0000256" key="8">
    <source>
        <dbReference type="RuleBase" id="RU361154"/>
    </source>
</evidence>
<evidence type="ECO:0000256" key="4">
    <source>
        <dbReference type="ARBA" id="ARBA00013303"/>
    </source>
</evidence>
<dbReference type="InterPro" id="IPR011013">
    <property type="entry name" value="Gal_mutarotase_sf_dom"/>
</dbReference>
<keyword evidence="5 8" id="KW-0378">Hydrolase</keyword>
<name>A0ABW2K6T9_9BACI</name>
<dbReference type="Pfam" id="PF16353">
    <property type="entry name" value="LacZ_4"/>
    <property type="match status" value="1"/>
</dbReference>
<dbReference type="Proteomes" id="UP001596494">
    <property type="component" value="Unassembled WGS sequence"/>
</dbReference>
<dbReference type="InterPro" id="IPR006103">
    <property type="entry name" value="Glyco_hydro_2_cat"/>
</dbReference>
<evidence type="ECO:0000256" key="3">
    <source>
        <dbReference type="ARBA" id="ARBA00012756"/>
    </source>
</evidence>
<dbReference type="InterPro" id="IPR050347">
    <property type="entry name" value="Bact_Beta-galactosidase"/>
</dbReference>
<dbReference type="SUPFAM" id="SSF74650">
    <property type="entry name" value="Galactose mutarotase-like"/>
    <property type="match status" value="1"/>
</dbReference>
<dbReference type="InterPro" id="IPR008979">
    <property type="entry name" value="Galactose-bd-like_sf"/>
</dbReference>
<dbReference type="Gene3D" id="2.70.98.10">
    <property type="match status" value="1"/>
</dbReference>
<dbReference type="Pfam" id="PF02929">
    <property type="entry name" value="Bgal_small_N"/>
    <property type="match status" value="1"/>
</dbReference>
<dbReference type="InterPro" id="IPR014718">
    <property type="entry name" value="GH-type_carb-bd"/>
</dbReference>
<dbReference type="PRINTS" id="PR00132">
    <property type="entry name" value="GLHYDRLASE2"/>
</dbReference>
<dbReference type="PANTHER" id="PTHR46323:SF2">
    <property type="entry name" value="BETA-GALACTOSIDASE"/>
    <property type="match status" value="1"/>
</dbReference>
<dbReference type="SUPFAM" id="SSF49303">
    <property type="entry name" value="beta-Galactosidase/glucuronidase domain"/>
    <property type="match status" value="2"/>
</dbReference>
<dbReference type="Gene3D" id="2.60.40.10">
    <property type="entry name" value="Immunoglobulins"/>
    <property type="match status" value="2"/>
</dbReference>
<dbReference type="PROSITE" id="PS00608">
    <property type="entry name" value="GLYCOSYL_HYDROL_F2_2"/>
    <property type="match status" value="1"/>
</dbReference>
<dbReference type="InterPro" id="IPR013783">
    <property type="entry name" value="Ig-like_fold"/>
</dbReference>
<dbReference type="EMBL" id="JBHTBY010000017">
    <property type="protein sequence ID" value="MFC7322534.1"/>
    <property type="molecule type" value="Genomic_DNA"/>
</dbReference>
<evidence type="ECO:0000313" key="10">
    <source>
        <dbReference type="EMBL" id="MFC7322534.1"/>
    </source>
</evidence>
<evidence type="ECO:0000256" key="5">
    <source>
        <dbReference type="ARBA" id="ARBA00022801"/>
    </source>
</evidence>
<evidence type="ECO:0000256" key="1">
    <source>
        <dbReference type="ARBA" id="ARBA00001412"/>
    </source>
</evidence>
<dbReference type="InterPro" id="IPR023230">
    <property type="entry name" value="Glyco_hydro_2_CS"/>
</dbReference>
<dbReference type="SUPFAM" id="SSF51445">
    <property type="entry name" value="(Trans)glycosidases"/>
    <property type="match status" value="1"/>
</dbReference>
<evidence type="ECO:0000256" key="6">
    <source>
        <dbReference type="ARBA" id="ARBA00023295"/>
    </source>
</evidence>
<dbReference type="Gene3D" id="2.60.120.260">
    <property type="entry name" value="Galactose-binding domain-like"/>
    <property type="match status" value="1"/>
</dbReference>
<dbReference type="Gene3D" id="3.20.20.80">
    <property type="entry name" value="Glycosidases"/>
    <property type="match status" value="1"/>
</dbReference>
<feature type="domain" description="Beta galactosidase small chain/" evidence="9">
    <location>
        <begin position="755"/>
        <end position="1035"/>
    </location>
</feature>
<dbReference type="GO" id="GO:0016787">
    <property type="term" value="F:hydrolase activity"/>
    <property type="evidence" value="ECO:0007669"/>
    <property type="project" value="UniProtKB-KW"/>
</dbReference>
<reference evidence="11" key="1">
    <citation type="journal article" date="2019" name="Int. J. Syst. Evol. Microbiol.">
        <title>The Global Catalogue of Microorganisms (GCM) 10K type strain sequencing project: providing services to taxonomists for standard genome sequencing and annotation.</title>
        <authorList>
            <consortium name="The Broad Institute Genomics Platform"/>
            <consortium name="The Broad Institute Genome Sequencing Center for Infectious Disease"/>
            <person name="Wu L."/>
            <person name="Ma J."/>
        </authorList>
    </citation>
    <scope>NUCLEOTIDE SEQUENCE [LARGE SCALE GENOMIC DNA]</scope>
    <source>
        <strain evidence="11">CCUG 73951</strain>
    </source>
</reference>
<dbReference type="SMART" id="SM01038">
    <property type="entry name" value="Bgal_small_N"/>
    <property type="match status" value="1"/>
</dbReference>
<dbReference type="PANTHER" id="PTHR46323">
    <property type="entry name" value="BETA-GALACTOSIDASE"/>
    <property type="match status" value="1"/>
</dbReference>
<protein>
    <recommendedName>
        <fullName evidence="4 8">Beta-galactosidase</fullName>
        <ecNumber evidence="3 8">3.2.1.23</ecNumber>
    </recommendedName>
    <alternativeName>
        <fullName evidence="7 8">Lactase</fullName>
    </alternativeName>
</protein>
<dbReference type="InterPro" id="IPR006102">
    <property type="entry name" value="Ig-like_GH2"/>
</dbReference>
<evidence type="ECO:0000313" key="11">
    <source>
        <dbReference type="Proteomes" id="UP001596494"/>
    </source>
</evidence>
<gene>
    <name evidence="10" type="ORF">ACFQMN_16850</name>
</gene>
<accession>A0ABW2K6T9</accession>
<sequence length="1039" mass="120372">MRAHDWENIKILHRNRKKERAHFVPFADENSALTFERKKSFSFKLLNGLWKFQYSESPHLAEEDFYKEEFKAWGWDDLYVPSSWQMHGYGKPSYTNVVYPFPVDPPFVPSENPTGSYVRDFWITTEWLNRQVSLRFEGVDSAFYVWVNGRQVGYSQGSRIPSEFDITSFIKEGKNYLAVQVYQWSDGTYIEDQDMWWLSGIFRDVYLLGVPKVHIEDYFVKTTFDENYNHATLEVETVVENSSPDDVTDYRIGYRLLDETGQEVVNDQGSWAVSIAAGSKETVVQSFLIDRPMKWSAEEPHLYRLLLSLKEYDANVKEVVPTNVGFRTVELKDGLFLVNGAAIKLKGVNRHDHHPELGRSVPLDWMEEDVKLMKKHNINAVRTAHYPNDPRFYDLCDRYGLYVIDEADLETHGFDVIGNWDQLSDDPDWEDAYLDRMKRMVARDKNHPSVIMWSLGNESGFGRNHEAMAVWAKNYDETRLIHYEGESRAITRSESAYSPLREPEASDVFTTMYTAVEVMDALGKRTDLLKPHILCEYAHAMGNGPGGLKEYWETFYKYDRLEGGFVWEWLDHGIRQMTEDGQTYFAYGGDFGEVPHDSNFVIDGLVMADRTPSPALAEYKKVIEPVLVESVNLKKGEVKLTNRYDFLSLDHLQAAWSIQTCKEVVASGTFSVSGIAASENKMIGIPYELDRYHGSEDDYWLTLEFYLANDTRWAKTGHQIAWEQFELPVEKETPEEVVSFANWPLQVEESRHSLVIRGEGFIVHFDRVFGNLREWKYQGIDLIKTGPVLNLWRAPIDNDLWAQAQWKNKPSAAEWKKYGLHNLQQRIDSVRYKILGDHQVEVVVEARMAPPILGWGITTTYTYRIEADGKVGIDVKGEPYGVLPKTFPRIGVKMEVPSFMDRVIWYGRGPGEAYVDSKLANRFGLWKKKVKEFYTPYVYPQENGSRHEVLWAELKNEAGIGLKFEGKPKFDFNAQYYTLENLERARHTYDLVKQDFLTVLIDHKQHGLGSSSCGPDVLEQYQLQSCRFEFGFEMTPYFI</sequence>
<dbReference type="InterPro" id="IPR023232">
    <property type="entry name" value="Glyco_hydro_2_AS"/>
</dbReference>
<dbReference type="InterPro" id="IPR032312">
    <property type="entry name" value="LacZ_4"/>
</dbReference>
<dbReference type="InterPro" id="IPR006104">
    <property type="entry name" value="Glyco_hydro_2_N"/>
</dbReference>
<keyword evidence="6 8" id="KW-0326">Glycosidase</keyword>
<evidence type="ECO:0000256" key="7">
    <source>
        <dbReference type="ARBA" id="ARBA00032230"/>
    </source>
</evidence>
<evidence type="ECO:0000256" key="2">
    <source>
        <dbReference type="ARBA" id="ARBA00007401"/>
    </source>
</evidence>
<dbReference type="InterPro" id="IPR006101">
    <property type="entry name" value="Glyco_hydro_2"/>
</dbReference>